<feature type="region of interest" description="Disordered" evidence="1">
    <location>
        <begin position="30"/>
        <end position="63"/>
    </location>
</feature>
<evidence type="ECO:0000313" key="3">
    <source>
        <dbReference type="Proteomes" id="UP000838763"/>
    </source>
</evidence>
<proteinExistence type="predicted"/>
<feature type="compositionally biased region" description="Basic and acidic residues" evidence="1">
    <location>
        <begin position="398"/>
        <end position="411"/>
    </location>
</feature>
<keyword evidence="3" id="KW-1185">Reference proteome</keyword>
<reference evidence="2" key="1">
    <citation type="submission" date="2022-11" db="EMBL/GenBank/DDBJ databases">
        <authorList>
            <person name="Scott C."/>
            <person name="Bruce N."/>
        </authorList>
    </citation>
    <scope>NUCLEOTIDE SEQUENCE</scope>
</reference>
<evidence type="ECO:0000256" key="1">
    <source>
        <dbReference type="SAM" id="MobiDB-lite"/>
    </source>
</evidence>
<dbReference type="PANTHER" id="PTHR23225:SF2">
    <property type="entry name" value="AT09679P-RELATED"/>
    <property type="match status" value="1"/>
</dbReference>
<dbReference type="InterPro" id="IPR039970">
    <property type="entry name" value="TF_Grauzone"/>
</dbReference>
<evidence type="ECO:0000313" key="2">
    <source>
        <dbReference type="EMBL" id="CAI4215089.1"/>
    </source>
</evidence>
<gene>
    <name evidence="2" type="ORF">PPNO1_LOCUS4809</name>
</gene>
<dbReference type="Proteomes" id="UP000838763">
    <property type="component" value="Unassembled WGS sequence"/>
</dbReference>
<comment type="caution">
    <text evidence="2">The sequence shown here is derived from an EMBL/GenBank/DDBJ whole genome shotgun (WGS) entry which is preliminary data.</text>
</comment>
<dbReference type="EMBL" id="CALLCH030000012">
    <property type="protein sequence ID" value="CAI4215089.1"/>
    <property type="molecule type" value="Genomic_DNA"/>
</dbReference>
<feature type="region of interest" description="Disordered" evidence="1">
    <location>
        <begin position="390"/>
        <end position="411"/>
    </location>
</feature>
<feature type="compositionally biased region" description="Low complexity" evidence="1">
    <location>
        <begin position="39"/>
        <end position="53"/>
    </location>
</feature>
<dbReference type="OrthoDB" id="5388486at2759"/>
<dbReference type="GO" id="GO:0003700">
    <property type="term" value="F:DNA-binding transcription factor activity"/>
    <property type="evidence" value="ECO:0007669"/>
    <property type="project" value="InterPro"/>
</dbReference>
<evidence type="ECO:0008006" key="4">
    <source>
        <dbReference type="Google" id="ProtNLM"/>
    </source>
</evidence>
<name>A0A9P1H359_9PEZI</name>
<protein>
    <recommendedName>
        <fullName evidence="4">C2H2-type domain-containing protein</fullName>
    </recommendedName>
</protein>
<dbReference type="AlphaFoldDB" id="A0A9P1H359"/>
<accession>A0A9P1H359</accession>
<dbReference type="PANTHER" id="PTHR23225">
    <property type="entry name" value="ZINC FINGER PROTEIN"/>
    <property type="match status" value="1"/>
</dbReference>
<organism evidence="2 3">
    <name type="scientific">Parascedosporium putredinis</name>
    <dbReference type="NCBI Taxonomy" id="1442378"/>
    <lineage>
        <taxon>Eukaryota</taxon>
        <taxon>Fungi</taxon>
        <taxon>Dikarya</taxon>
        <taxon>Ascomycota</taxon>
        <taxon>Pezizomycotina</taxon>
        <taxon>Sordariomycetes</taxon>
        <taxon>Hypocreomycetidae</taxon>
        <taxon>Microascales</taxon>
        <taxon>Microascaceae</taxon>
        <taxon>Parascedosporium</taxon>
    </lineage>
</organism>
<sequence length="411" mass="46076">MSSLYTAHLQQHDEHLRDYCQGKMHNQAEYDSPSDYCRPYSQSPSSPSSMASPHLGPDQFGTEATGTQELFGVLSPGPADGYSNTHYFPLQRSLEHPDDSGHIPENQFADLAQAYHFRLGSPLPMPSLVLETPGAATLPMEKAIPCPLAVSTPVRKLATMVSAMLGTSPPADTSLNTWTWTGPLRAARRSSIDVVDIQARYWAEAWPPNLQASGKCRKNEWKRHVLSQHLILDYWLCTDPACVRSRPDTKGTIFNRKDLYTQHVRRMHVPEHFKDSVNSKSPDPAWEARLREMQMGARQTRCPLPEYMQCPAENCHAEFKGTSAWDDRMEHVARHLDKPHEPRVVFGGTQDDTLTNWAASPKVNIVRQVGPAKWELVVPLKTTAKELVAARKGNSSMRSHDSDKDAECDSE</sequence>